<dbReference type="EMBL" id="LILC01000007">
    <property type="protein sequence ID" value="KOO47605.1"/>
    <property type="molecule type" value="Genomic_DNA"/>
</dbReference>
<protein>
    <recommendedName>
        <fullName evidence="6">4,4'-diaponeurosporene oxygenase</fullName>
    </recommendedName>
    <alternativeName>
        <fullName evidence="7">4,4'-diaponeurosporene oxidase</fullName>
    </alternativeName>
    <alternativeName>
        <fullName evidence="8">Carotenoid oxidase</fullName>
    </alternativeName>
</protein>
<feature type="domain" description="Amine oxidase" evidence="11">
    <location>
        <begin position="11"/>
        <end position="483"/>
    </location>
</feature>
<comment type="catalytic activity">
    <reaction evidence="9">
        <text>all-trans-4,4'-diaponeurosporene + 2 AH2 + 2 O2 = 4,4'-diaponeurosporenal + 2 A + 3 H2O</text>
        <dbReference type="Rhea" id="RHEA:56104"/>
        <dbReference type="ChEBI" id="CHEBI:13193"/>
        <dbReference type="ChEBI" id="CHEBI:15377"/>
        <dbReference type="ChEBI" id="CHEBI:15379"/>
        <dbReference type="ChEBI" id="CHEBI:17499"/>
        <dbReference type="ChEBI" id="CHEBI:62743"/>
        <dbReference type="ChEBI" id="CHEBI:79065"/>
    </reaction>
</comment>
<dbReference type="Pfam" id="PF01593">
    <property type="entry name" value="Amino_oxidase"/>
    <property type="match status" value="1"/>
</dbReference>
<comment type="caution">
    <text evidence="12">The sequence shown here is derived from an EMBL/GenBank/DDBJ whole genome shotgun (WGS) entry which is preliminary data.</text>
</comment>
<dbReference type="InterPro" id="IPR014105">
    <property type="entry name" value="Carotenoid/retinoid_OxRdtase"/>
</dbReference>
<dbReference type="AlphaFoldDB" id="A0A0M0L949"/>
<evidence type="ECO:0000256" key="5">
    <source>
        <dbReference type="ARBA" id="ARBA00038194"/>
    </source>
</evidence>
<evidence type="ECO:0000256" key="6">
    <source>
        <dbReference type="ARBA" id="ARBA00039159"/>
    </source>
</evidence>
<gene>
    <name evidence="12" type="ORF">AMD01_06095</name>
</gene>
<name>A0A0M0L949_9BACI</name>
<evidence type="ECO:0000256" key="8">
    <source>
        <dbReference type="ARBA" id="ARBA00042619"/>
    </source>
</evidence>
<dbReference type="PATRIC" id="fig|284581.3.peg.4619"/>
<evidence type="ECO:0000256" key="4">
    <source>
        <dbReference type="ARBA" id="ARBA00037901"/>
    </source>
</evidence>
<dbReference type="Gene3D" id="3.50.50.60">
    <property type="entry name" value="FAD/NAD(P)-binding domain"/>
    <property type="match status" value="2"/>
</dbReference>
<evidence type="ECO:0000256" key="1">
    <source>
        <dbReference type="ARBA" id="ARBA00001974"/>
    </source>
</evidence>
<dbReference type="OrthoDB" id="9814556at2"/>
<evidence type="ECO:0000256" key="3">
    <source>
        <dbReference type="ARBA" id="ARBA00023002"/>
    </source>
</evidence>
<evidence type="ECO:0000256" key="10">
    <source>
        <dbReference type="RuleBase" id="RU362075"/>
    </source>
</evidence>
<dbReference type="PRINTS" id="PR00419">
    <property type="entry name" value="ADXRDTASE"/>
</dbReference>
<dbReference type="Proteomes" id="UP000037558">
    <property type="component" value="Unassembled WGS sequence"/>
</dbReference>
<dbReference type="STRING" id="284581.AMD01_06095"/>
<evidence type="ECO:0000259" key="11">
    <source>
        <dbReference type="Pfam" id="PF01593"/>
    </source>
</evidence>
<dbReference type="InterPro" id="IPR002937">
    <property type="entry name" value="Amino_oxidase"/>
</dbReference>
<comment type="cofactor">
    <cofactor evidence="1">
        <name>FAD</name>
        <dbReference type="ChEBI" id="CHEBI:57692"/>
    </cofactor>
</comment>
<dbReference type="GO" id="GO:0016117">
    <property type="term" value="P:carotenoid biosynthetic process"/>
    <property type="evidence" value="ECO:0007669"/>
    <property type="project" value="UniProtKB-KW"/>
</dbReference>
<keyword evidence="2 10" id="KW-0125">Carotenoid biosynthesis</keyword>
<evidence type="ECO:0000313" key="12">
    <source>
        <dbReference type="EMBL" id="KOO47605.1"/>
    </source>
</evidence>
<evidence type="ECO:0000313" key="13">
    <source>
        <dbReference type="Proteomes" id="UP000037558"/>
    </source>
</evidence>
<evidence type="ECO:0000256" key="2">
    <source>
        <dbReference type="ARBA" id="ARBA00022746"/>
    </source>
</evidence>
<dbReference type="SUPFAM" id="SSF51905">
    <property type="entry name" value="FAD/NAD(P)-binding domain"/>
    <property type="match status" value="1"/>
</dbReference>
<keyword evidence="3 10" id="KW-0560">Oxidoreductase</keyword>
<dbReference type="PANTHER" id="PTHR43734">
    <property type="entry name" value="PHYTOENE DESATURASE"/>
    <property type="match status" value="1"/>
</dbReference>
<dbReference type="NCBIfam" id="TIGR02734">
    <property type="entry name" value="crtI_fam"/>
    <property type="match status" value="1"/>
</dbReference>
<dbReference type="InterPro" id="IPR036188">
    <property type="entry name" value="FAD/NAD-bd_sf"/>
</dbReference>
<comment type="pathway">
    <text evidence="4">Carotenoid biosynthesis; staphyloxanthin biosynthesis; staphyloxanthin from farnesyl diphosphate: step 3/5.</text>
</comment>
<dbReference type="RefSeq" id="WP_053400516.1">
    <property type="nucleotide sequence ID" value="NZ_LILC01000007.1"/>
</dbReference>
<evidence type="ECO:0000256" key="9">
    <source>
        <dbReference type="ARBA" id="ARBA00048532"/>
    </source>
</evidence>
<organism evidence="12 13">
    <name type="scientific">Priestia koreensis</name>
    <dbReference type="NCBI Taxonomy" id="284581"/>
    <lineage>
        <taxon>Bacteria</taxon>
        <taxon>Bacillati</taxon>
        <taxon>Bacillota</taxon>
        <taxon>Bacilli</taxon>
        <taxon>Bacillales</taxon>
        <taxon>Bacillaceae</taxon>
        <taxon>Priestia</taxon>
    </lineage>
</organism>
<proteinExistence type="inferred from homology"/>
<reference evidence="13" key="1">
    <citation type="submission" date="2015-08" db="EMBL/GenBank/DDBJ databases">
        <title>Fjat-14210 dsm16467.</title>
        <authorList>
            <person name="Liu B."/>
            <person name="Wang J."/>
            <person name="Zhu Y."/>
            <person name="Liu G."/>
            <person name="Chen Q."/>
            <person name="Chen Z."/>
            <person name="Lan J."/>
            <person name="Che J."/>
            <person name="Ge C."/>
            <person name="Shi H."/>
            <person name="Pan Z."/>
            <person name="Liu X."/>
        </authorList>
    </citation>
    <scope>NUCLEOTIDE SEQUENCE [LARGE SCALE GENOMIC DNA]</scope>
    <source>
        <strain evidence="13">DSM 16467</strain>
    </source>
</reference>
<evidence type="ECO:0000256" key="7">
    <source>
        <dbReference type="ARBA" id="ARBA00041900"/>
    </source>
</evidence>
<sequence>MKRVVIIGAGLGGLAAAVLLQKKGFSVTVIEKNEHPGGKMMPVKLGDYEFDFGPNTMTMPAVFNRVIEEAGERPEDYLEWIKLDHHTNNHFSDGTTFAMTTDREKMLTQFSQLDVTAKQMYEKYLAEIERLYTISEQEFFYRTFTSWRDYLDPKLFRALTSVRPLQSMEAFHRHYFQNEQIRWAFNRYATYIGSSPYVSPATFSLIGHLEMTDGVYYVKGGNTTIAESFARIFQKLGGDLRLGTKVLSVDVEQKRAKGVKLDNGDALSADFVVMNGDLLSVYPELVAEEDRPHFSDQKIAHFEPSISAYVILAGTKTRNPNLIHHQVYFTDDYQNEFRELFDKRTYPTDPTIYVCNSSYTDRNRAPGDNLFILVNAPALTKENEEMGGNYKAVVYEKLKRFGIDVQADLVEEKVITPGEIKSRFSAYKGALYGVSSNRKIDSFLRPSNQSKDIKNVYFTGGTTHPGGGSPMVTISGMNVAKLIEECVK</sequence>
<accession>A0A0M0L949</accession>
<dbReference type="PANTHER" id="PTHR43734:SF7">
    <property type="entry name" value="4,4'-DIAPONEUROSPORENE OXYGENASE"/>
    <property type="match status" value="1"/>
</dbReference>
<keyword evidence="13" id="KW-1185">Reference proteome</keyword>
<dbReference type="GO" id="GO:0016491">
    <property type="term" value="F:oxidoreductase activity"/>
    <property type="evidence" value="ECO:0007669"/>
    <property type="project" value="UniProtKB-KW"/>
</dbReference>
<comment type="similarity">
    <text evidence="5">Belongs to the carotenoid/retinoid oxidoreductase family. CrtP subfamily.</text>
</comment>